<dbReference type="GO" id="GO:0004674">
    <property type="term" value="F:protein serine/threonine kinase activity"/>
    <property type="evidence" value="ECO:0007669"/>
    <property type="project" value="TreeGrafter"/>
</dbReference>
<organism evidence="6 7">
    <name type="scientific">Archangium gephyra</name>
    <dbReference type="NCBI Taxonomy" id="48"/>
    <lineage>
        <taxon>Bacteria</taxon>
        <taxon>Pseudomonadati</taxon>
        <taxon>Myxococcota</taxon>
        <taxon>Myxococcia</taxon>
        <taxon>Myxococcales</taxon>
        <taxon>Cystobacterineae</taxon>
        <taxon>Archangiaceae</taxon>
        <taxon>Archangium</taxon>
    </lineage>
</organism>
<evidence type="ECO:0000256" key="2">
    <source>
        <dbReference type="ARBA" id="ARBA00022679"/>
    </source>
</evidence>
<name>A0A2W5SW59_9BACT</name>
<dbReference type="InterPro" id="IPR017508">
    <property type="entry name" value="HipA_N1"/>
</dbReference>
<evidence type="ECO:0000313" key="6">
    <source>
        <dbReference type="EMBL" id="PZR03776.1"/>
    </source>
</evidence>
<feature type="domain" description="HipA-like C-terminal" evidence="4">
    <location>
        <begin position="160"/>
        <end position="387"/>
    </location>
</feature>
<protein>
    <submittedName>
        <fullName evidence="6">Toxin HipA</fullName>
    </submittedName>
</protein>
<comment type="similarity">
    <text evidence="1">Belongs to the HipA Ser/Thr kinase family.</text>
</comment>
<evidence type="ECO:0000256" key="1">
    <source>
        <dbReference type="ARBA" id="ARBA00010164"/>
    </source>
</evidence>
<dbReference type="PIRSF" id="PIRSF028135">
    <property type="entry name" value="UCP028135_HipA-like"/>
    <property type="match status" value="1"/>
</dbReference>
<accession>A0A2W5SW59</accession>
<evidence type="ECO:0000256" key="3">
    <source>
        <dbReference type="ARBA" id="ARBA00022777"/>
    </source>
</evidence>
<keyword evidence="3" id="KW-0418">Kinase</keyword>
<proteinExistence type="inferred from homology"/>
<feature type="domain" description="HipA N-terminal subdomain 1" evidence="5">
    <location>
        <begin position="37"/>
        <end position="118"/>
    </location>
</feature>
<keyword evidence="2" id="KW-0808">Transferase</keyword>
<dbReference type="Pfam" id="PF13657">
    <property type="entry name" value="Couple_hipA"/>
    <property type="match status" value="1"/>
</dbReference>
<comment type="caution">
    <text evidence="6">The sequence shown here is derived from an EMBL/GenBank/DDBJ whole genome shotgun (WGS) entry which is preliminary data.</text>
</comment>
<dbReference type="AlphaFoldDB" id="A0A2W5SW59"/>
<reference evidence="6 7" key="1">
    <citation type="submission" date="2017-08" db="EMBL/GenBank/DDBJ databases">
        <title>Infants hospitalized years apart are colonized by the same room-sourced microbial strains.</title>
        <authorList>
            <person name="Brooks B."/>
            <person name="Olm M.R."/>
            <person name="Firek B.A."/>
            <person name="Baker R."/>
            <person name="Thomas B.C."/>
            <person name="Morowitz M.J."/>
            <person name="Banfield J.F."/>
        </authorList>
    </citation>
    <scope>NUCLEOTIDE SEQUENCE [LARGE SCALE GENOMIC DNA]</scope>
    <source>
        <strain evidence="6">S2_003_000_R2_14</strain>
    </source>
</reference>
<dbReference type="EMBL" id="QFQP01000072">
    <property type="protein sequence ID" value="PZR03776.1"/>
    <property type="molecule type" value="Genomic_DNA"/>
</dbReference>
<dbReference type="PANTHER" id="PTHR37419:SF8">
    <property type="entry name" value="TOXIN YJJJ"/>
    <property type="match status" value="1"/>
</dbReference>
<dbReference type="InterPro" id="IPR012893">
    <property type="entry name" value="HipA-like_C"/>
</dbReference>
<gene>
    <name evidence="6" type="ORF">DI536_35450</name>
</gene>
<dbReference type="Pfam" id="PF07804">
    <property type="entry name" value="HipA_C"/>
    <property type="match status" value="1"/>
</dbReference>
<sequence length="424" mass="47272">MSAVALELLIDGHWHKAGTLEVPDEAAGPSGQSFFEYDFDFLDTWVDSGRFDVAVSLTMPLEFGPTVRTSWPTFLDDLRPMGNARTWWLNRFRLPDTPSSDFRLLRDGTVAPIGNVRIREAVPTERTEPRRFPASAVVEREHDFITWAADHGAQVGGATGAGGESPKLLLRRTTNDEVWIDVGQDAPDDADALVLVKFARGKSERDRVILRSEYVYYRALQKLGIDTIAADGMELREGKNGPSLWLPRFDHRGGTRLGVESMYSLLGAAPGTRLRHQDVLSALQKVCTGDWPAVLTEYVRRDVLNLVFGNSDNHGRNTSVVKSATEVSLAPIYDFAPMKMDLEGLTRTTTWGTFERGGDVDWKKLLPTFGEHEATLRASLRELAEQLAELPRLLRKLGLPKETMEFPALGLAETAARLRVWGLR</sequence>
<evidence type="ECO:0000259" key="4">
    <source>
        <dbReference type="Pfam" id="PF07804"/>
    </source>
</evidence>
<dbReference type="PANTHER" id="PTHR37419">
    <property type="entry name" value="SERINE/THREONINE-PROTEIN KINASE TOXIN HIPA"/>
    <property type="match status" value="1"/>
</dbReference>
<evidence type="ECO:0000259" key="5">
    <source>
        <dbReference type="Pfam" id="PF13657"/>
    </source>
</evidence>
<dbReference type="InterPro" id="IPR052028">
    <property type="entry name" value="HipA_Ser/Thr_kinase"/>
</dbReference>
<dbReference type="InterPro" id="IPR016869">
    <property type="entry name" value="UCP028135_HipA-like"/>
</dbReference>
<dbReference type="Proteomes" id="UP000249061">
    <property type="component" value="Unassembled WGS sequence"/>
</dbReference>
<evidence type="ECO:0000313" key="7">
    <source>
        <dbReference type="Proteomes" id="UP000249061"/>
    </source>
</evidence>
<dbReference type="GO" id="GO:0005829">
    <property type="term" value="C:cytosol"/>
    <property type="evidence" value="ECO:0007669"/>
    <property type="project" value="TreeGrafter"/>
</dbReference>